<evidence type="ECO:0000313" key="1">
    <source>
        <dbReference type="EMBL" id="AOO85160.1"/>
    </source>
</evidence>
<organism evidence="1 2">
    <name type="scientific">Bosea vaviloviae</name>
    <dbReference type="NCBI Taxonomy" id="1526658"/>
    <lineage>
        <taxon>Bacteria</taxon>
        <taxon>Pseudomonadati</taxon>
        <taxon>Pseudomonadota</taxon>
        <taxon>Alphaproteobacteria</taxon>
        <taxon>Hyphomicrobiales</taxon>
        <taxon>Boseaceae</taxon>
        <taxon>Bosea</taxon>
    </lineage>
</organism>
<sequence>MQVNKVHSVRTLALVAKDLGEDVDWLADIAIDMEPEDGLIWVYDPEHTDGTMAFSQFGIESLCNLIEIHRSTTK</sequence>
<dbReference type="Proteomes" id="UP000094969">
    <property type="component" value="Plasmid unnamed1"/>
</dbReference>
<keyword evidence="2" id="KW-1185">Reference proteome</keyword>
<accession>A0A1D7UCQ7</accession>
<dbReference type="KEGG" id="bvv:BHK69_29920"/>
<dbReference type="AlphaFoldDB" id="A0A1D7UCQ7"/>
<keyword evidence="1" id="KW-0614">Plasmid</keyword>
<gene>
    <name evidence="1" type="ORF">BHK69_29920</name>
</gene>
<protein>
    <submittedName>
        <fullName evidence="1">Uncharacterized protein</fullName>
    </submittedName>
</protein>
<reference evidence="1 2" key="1">
    <citation type="journal article" date="2015" name="Antonie Van Leeuwenhoek">
        <title>Bosea vaviloviae sp. nov., a new species of slow-growing rhizobia isolated from nodules of the relict species Vavilovia formosa (Stev.) Fed.</title>
        <authorList>
            <person name="Safronova V.I."/>
            <person name="Kuznetsova I.G."/>
            <person name="Sazanova A.L."/>
            <person name="Kimeklis A.K."/>
            <person name="Belimov A.A."/>
            <person name="Andronov E.E."/>
            <person name="Pinaev A.G."/>
            <person name="Chizhevskaya E.P."/>
            <person name="Pukhaev A.R."/>
            <person name="Popov K.P."/>
            <person name="Willems A."/>
            <person name="Tikhonovich I.A."/>
        </authorList>
    </citation>
    <scope>NUCLEOTIDE SEQUENCE [LARGE SCALE GENOMIC DNA]</scope>
    <source>
        <strain evidence="1 2">Vaf18</strain>
        <plasmid evidence="1">unnamed1</plasmid>
    </source>
</reference>
<dbReference type="OrthoDB" id="7574088at2"/>
<name>A0A1D7UCQ7_9HYPH</name>
<proteinExistence type="predicted"/>
<dbReference type="EMBL" id="CP017148">
    <property type="protein sequence ID" value="AOO85160.1"/>
    <property type="molecule type" value="Genomic_DNA"/>
</dbReference>
<evidence type="ECO:0000313" key="2">
    <source>
        <dbReference type="Proteomes" id="UP000094969"/>
    </source>
</evidence>
<geneLocation type="plasmid" evidence="1 2">
    <name>unnamed1</name>
</geneLocation>